<dbReference type="GO" id="GO:0004252">
    <property type="term" value="F:serine-type endopeptidase activity"/>
    <property type="evidence" value="ECO:0007669"/>
    <property type="project" value="InterPro"/>
</dbReference>
<proteinExistence type="predicted"/>
<dbReference type="PANTHER" id="PTHR43343">
    <property type="entry name" value="PEPTIDASE S12"/>
    <property type="match status" value="1"/>
</dbReference>
<dbReference type="EC" id="3.4.21.107" evidence="5"/>
<dbReference type="Gene3D" id="2.40.10.120">
    <property type="match status" value="1"/>
</dbReference>
<keyword evidence="6" id="KW-1185">Reference proteome</keyword>
<keyword evidence="3" id="KW-0812">Transmembrane</keyword>
<keyword evidence="2 5" id="KW-0378">Hydrolase</keyword>
<dbReference type="SUPFAM" id="SSF50494">
    <property type="entry name" value="Trypsin-like serine proteases"/>
    <property type="match status" value="1"/>
</dbReference>
<keyword evidence="3" id="KW-1133">Transmembrane helix</keyword>
<reference evidence="5 6" key="1">
    <citation type="submission" date="2015-06" db="EMBL/GenBank/DDBJ databases">
        <title>Draft genome of the moderately acidophilic sulfate reducer Candidatus Desulfosporosinus acididurans strain M1.</title>
        <authorList>
            <person name="Poehlein A."/>
            <person name="Petzsch P."/>
            <person name="Johnson B.D."/>
            <person name="Schloemann M."/>
            <person name="Daniel R."/>
            <person name="Muehling M."/>
        </authorList>
    </citation>
    <scope>NUCLEOTIDE SEQUENCE [LARGE SCALE GENOMIC DNA]</scope>
    <source>
        <strain evidence="5 6">M1</strain>
    </source>
</reference>
<dbReference type="InterPro" id="IPR009003">
    <property type="entry name" value="Peptidase_S1_PA"/>
</dbReference>
<dbReference type="EMBL" id="LDZY01000004">
    <property type="protein sequence ID" value="KLU66582.1"/>
    <property type="molecule type" value="Genomic_DNA"/>
</dbReference>
<dbReference type="PROSITE" id="PS50106">
    <property type="entry name" value="PDZ"/>
    <property type="match status" value="1"/>
</dbReference>
<dbReference type="PATRIC" id="fig|476652.3.peg.1283"/>
<comment type="caution">
    <text evidence="5">The sequence shown here is derived from an EMBL/GenBank/DDBJ whole genome shotgun (WGS) entry which is preliminary data.</text>
</comment>
<name>A0A0J1FTH3_9FIRM</name>
<dbReference type="PANTHER" id="PTHR43343:SF3">
    <property type="entry name" value="PROTEASE DO-LIKE 8, CHLOROPLASTIC"/>
    <property type="match status" value="1"/>
</dbReference>
<accession>A0A0J1FTH3</accession>
<dbReference type="RefSeq" id="WP_047809149.1">
    <property type="nucleotide sequence ID" value="NZ_LDZY01000004.1"/>
</dbReference>
<organism evidence="5 6">
    <name type="scientific">Desulfosporosinus acididurans</name>
    <dbReference type="NCBI Taxonomy" id="476652"/>
    <lineage>
        <taxon>Bacteria</taxon>
        <taxon>Bacillati</taxon>
        <taxon>Bacillota</taxon>
        <taxon>Clostridia</taxon>
        <taxon>Eubacteriales</taxon>
        <taxon>Desulfitobacteriaceae</taxon>
        <taxon>Desulfosporosinus</taxon>
    </lineage>
</organism>
<dbReference type="InterPro" id="IPR001478">
    <property type="entry name" value="PDZ"/>
</dbReference>
<dbReference type="AlphaFoldDB" id="A0A0J1FTH3"/>
<keyword evidence="3" id="KW-0472">Membrane</keyword>
<dbReference type="InterPro" id="IPR051201">
    <property type="entry name" value="Chloro_Bact_Ser_Proteases"/>
</dbReference>
<keyword evidence="1 5" id="KW-0645">Protease</keyword>
<evidence type="ECO:0000256" key="3">
    <source>
        <dbReference type="SAM" id="Phobius"/>
    </source>
</evidence>
<dbReference type="STRING" id="476652.DEAC_c12480"/>
<dbReference type="Gene3D" id="2.30.42.10">
    <property type="match status" value="1"/>
</dbReference>
<evidence type="ECO:0000313" key="6">
    <source>
        <dbReference type="Proteomes" id="UP000036356"/>
    </source>
</evidence>
<dbReference type="SUPFAM" id="SSF50156">
    <property type="entry name" value="PDZ domain-like"/>
    <property type="match status" value="1"/>
</dbReference>
<dbReference type="InterPro" id="IPR036034">
    <property type="entry name" value="PDZ_sf"/>
</dbReference>
<evidence type="ECO:0000313" key="5">
    <source>
        <dbReference type="EMBL" id="KLU66582.1"/>
    </source>
</evidence>
<evidence type="ECO:0000256" key="1">
    <source>
        <dbReference type="ARBA" id="ARBA00022670"/>
    </source>
</evidence>
<dbReference type="PRINTS" id="PR00834">
    <property type="entry name" value="PROTEASES2C"/>
</dbReference>
<dbReference type="Pfam" id="PF13180">
    <property type="entry name" value="PDZ_2"/>
    <property type="match status" value="1"/>
</dbReference>
<feature type="transmembrane region" description="Helical" evidence="3">
    <location>
        <begin position="26"/>
        <end position="52"/>
    </location>
</feature>
<evidence type="ECO:0000259" key="4">
    <source>
        <dbReference type="PROSITE" id="PS50106"/>
    </source>
</evidence>
<protein>
    <submittedName>
        <fullName evidence="5">Serine protease Do-like HtrB</fullName>
        <ecNumber evidence="5">3.4.21.107</ecNumber>
    </submittedName>
</protein>
<dbReference type="Proteomes" id="UP000036356">
    <property type="component" value="Unassembled WGS sequence"/>
</dbReference>
<gene>
    <name evidence="5" type="primary">htrB_2</name>
    <name evidence="5" type="ORF">DEAC_c12480</name>
</gene>
<evidence type="ECO:0000256" key="2">
    <source>
        <dbReference type="ARBA" id="ARBA00022801"/>
    </source>
</evidence>
<dbReference type="Pfam" id="PF13365">
    <property type="entry name" value="Trypsin_2"/>
    <property type="match status" value="1"/>
</dbReference>
<sequence length="405" mass="42561">MSYYDNDKFNQPSYSNSLLTPKRSRFLSPIIMCLVSAMVGGLLSIGIAPSLYVNRPSNQTTAPQISNKAASKAVKLDYNYNQSSFPVVQIAKDVGPAVVNIANFQSNNGNDIFTWGTDNSGIGGNGLVETGSGSGFIIDAKNGYIVTNNHVIDGAKKLVVSLSDGRNVDAKVIGADTRTDLAVIKISDTNNLTAAAIGDSSKLQVGEPVVAIGNPGGEQFAGSVTTGVVSATNRILDIQGESSFNLIQTDAAINPGNSGGPLVNYLGQVIGINSAKYAQSGFEGMGFAIPITDAMPTIQQLIQKGYASHAGLKVQITNQYTPEYAAQRGWPAGAYITQVVSGGPADKAGLQQGDILTKVNDVTISGYAELTHELFKYKAGDSVKITYFRNGSTKTVTVTLVDIKD</sequence>
<dbReference type="SMART" id="SM00228">
    <property type="entry name" value="PDZ"/>
    <property type="match status" value="1"/>
</dbReference>
<dbReference type="InterPro" id="IPR001940">
    <property type="entry name" value="Peptidase_S1C"/>
</dbReference>
<dbReference type="GO" id="GO:0006508">
    <property type="term" value="P:proteolysis"/>
    <property type="evidence" value="ECO:0007669"/>
    <property type="project" value="UniProtKB-KW"/>
</dbReference>
<feature type="domain" description="PDZ" evidence="4">
    <location>
        <begin position="299"/>
        <end position="391"/>
    </location>
</feature>